<dbReference type="PANTHER" id="PTHR36848">
    <property type="entry name" value="DNA-BINDING PROTEIN (PUTATIVE SECRETED PROTEIN)-RELATED"/>
    <property type="match status" value="1"/>
</dbReference>
<evidence type="ECO:0008006" key="3">
    <source>
        <dbReference type="Google" id="ProtNLM"/>
    </source>
</evidence>
<dbReference type="InterPro" id="IPR029062">
    <property type="entry name" value="Class_I_gatase-like"/>
</dbReference>
<comment type="caution">
    <text evidence="1">The sequence shown here is derived from an EMBL/GenBank/DDBJ whole genome shotgun (WGS) entry which is preliminary data.</text>
</comment>
<gene>
    <name evidence="1" type="ORF">IAB51_05450</name>
</gene>
<dbReference type="PANTHER" id="PTHR36848:SF2">
    <property type="entry name" value="SECRETED PROTEIN"/>
    <property type="match status" value="1"/>
</dbReference>
<dbReference type="EMBL" id="DVJP01000037">
    <property type="protein sequence ID" value="HIS76242.1"/>
    <property type="molecule type" value="Genomic_DNA"/>
</dbReference>
<dbReference type="AlphaFoldDB" id="A0A9D1FMH7"/>
<evidence type="ECO:0000313" key="1">
    <source>
        <dbReference type="EMBL" id="HIS76242.1"/>
    </source>
</evidence>
<accession>A0A9D1FMH7</accession>
<dbReference type="InterPro" id="IPR053161">
    <property type="entry name" value="Ulvan_degrading_GH"/>
</dbReference>
<sequence length="1145" mass="127258">MKIHKPIRDGGRDLPRLFRNPPHGYGIVPFYWWMGDPLTRERLAYETDRMKGHSVAGLQINYAHSCEGGLIYGLTYPSDPPLFSDEWWDLTGFLMKKGKEDGFSVSLSDYTLGSPGQGYYTDEILAENPDMRGRLLQWAETPCKAGEPARLSLPDGLLNVSFLEGTSCTDLTGSVCKGVLSFTPPADGRILWVWPEIQEHSLDPMHPLSGKKVCEKFFGPFEEHFPGEGGDGLNFFFSDELNFNIRGNLWNRYFAEEFQKQKGYDLLPLLPALFADIGDVTPKVRLDYSDVIVRLEEANYFGVVYDWHESRGMVYGCDHGGRGKDVTEFGDYFRTQKYNQGPGCDQPFLDSDIVKNKVASSIAHLYDRPRVWLEGFHSSGWQTSSADFADAVARNFVMGHNLLSIHGLYYSTHGGWWEWAPPCNGFHAPYWDDMSSFFQAVERMSFLLSQGRHVCDVGILYPVAPAEAGMDGETAVQTAFETAELLYRRGVDLDFLDFESIERAEIRDGRLCIAGECYRVVILPAMRAVRFGMMEKLLAFSKNGGTVLFLGALPEASDRAGANDPALNAIVEELSAVEGACLSQPEEVLDAVSRIIPADFRAEGFDGDVYLNHRRLGDRDLYMVYGLPKGTRCTFRTVGEASLWDPFTGKRWRLPSEPAGEGFTRLALPLNAKEIQILVFDRSGEAPDGDFPTESCEAERFALKEEWEFELLPNLDNRFGDYAIPAYPGMVGPELRMASYAQGGPEIPPESAFSRVERFSYGPYFQVSGPFADERAFRAAFEAAAAGETEDFAPYAFSMRYGVWNDPGKQGFHGLKELVADEFLTVGLKEEAMLGSRYLPDPEGFGRVYFTRVFCPQDGDYRILSGSMAPDLFALDGKEQPLPGDAVHLKAGVHLLAAAYRNCGRTYLTVVQEGTSPEKEDLAMSWYRHPGLAPFVCRGSGQGQYGFFRFQTPPGLKEMEIPCETSSLSLWVNGLEIPVSQVSPGLWRAVLPETETSSVPAVLRIALDCGKSGGALIDERICFTCGAGRIKAGDWGKIDGLSCYSGRAAYTQRILLPETLPEGRPVLRLADAVSTVRAVVNGTEAGVKVMGPWEFDLTGLLKPEENELRLEICNTLSNHYRSIPTRYRGEAPSGLLDSAELVFLK</sequence>
<dbReference type="Gene3D" id="3.40.50.880">
    <property type="match status" value="1"/>
</dbReference>
<dbReference type="SUPFAM" id="SSF49785">
    <property type="entry name" value="Galactose-binding domain-like"/>
    <property type="match status" value="1"/>
</dbReference>
<dbReference type="Proteomes" id="UP000824002">
    <property type="component" value="Unassembled WGS sequence"/>
</dbReference>
<evidence type="ECO:0000313" key="2">
    <source>
        <dbReference type="Proteomes" id="UP000824002"/>
    </source>
</evidence>
<dbReference type="CDD" id="cd03143">
    <property type="entry name" value="A4_beta-galactosidase_middle_domain"/>
    <property type="match status" value="1"/>
</dbReference>
<reference evidence="1" key="2">
    <citation type="journal article" date="2021" name="PeerJ">
        <title>Extensive microbial diversity within the chicken gut microbiome revealed by metagenomics and culture.</title>
        <authorList>
            <person name="Gilroy R."/>
            <person name="Ravi A."/>
            <person name="Getino M."/>
            <person name="Pursley I."/>
            <person name="Horton D.L."/>
            <person name="Alikhan N.F."/>
            <person name="Baker D."/>
            <person name="Gharbi K."/>
            <person name="Hall N."/>
            <person name="Watson M."/>
            <person name="Adriaenssens E.M."/>
            <person name="Foster-Nyarko E."/>
            <person name="Jarju S."/>
            <person name="Secka A."/>
            <person name="Antonio M."/>
            <person name="Oren A."/>
            <person name="Chaudhuri R.R."/>
            <person name="La Ragione R."/>
            <person name="Hildebrand F."/>
            <person name="Pallen M.J."/>
        </authorList>
    </citation>
    <scope>NUCLEOTIDE SEQUENCE</scope>
    <source>
        <strain evidence="1">CHK199-13235</strain>
    </source>
</reference>
<dbReference type="InterPro" id="IPR008979">
    <property type="entry name" value="Galactose-bd-like_sf"/>
</dbReference>
<organism evidence="1 2">
    <name type="scientific">Candidatus Merdivicinus excrementipullorum</name>
    <dbReference type="NCBI Taxonomy" id="2840867"/>
    <lineage>
        <taxon>Bacteria</taxon>
        <taxon>Bacillati</taxon>
        <taxon>Bacillota</taxon>
        <taxon>Clostridia</taxon>
        <taxon>Eubacteriales</taxon>
        <taxon>Oscillospiraceae</taxon>
        <taxon>Oscillospiraceae incertae sedis</taxon>
        <taxon>Candidatus Merdivicinus</taxon>
    </lineage>
</organism>
<proteinExistence type="predicted"/>
<name>A0A9D1FMH7_9FIRM</name>
<dbReference type="Pfam" id="PF17132">
    <property type="entry name" value="Glyco_hydro_106"/>
    <property type="match status" value="1"/>
</dbReference>
<dbReference type="Gene3D" id="2.60.120.260">
    <property type="entry name" value="Galactose-binding domain-like"/>
    <property type="match status" value="1"/>
</dbReference>
<reference evidence="1" key="1">
    <citation type="submission" date="2020-10" db="EMBL/GenBank/DDBJ databases">
        <authorList>
            <person name="Gilroy R."/>
        </authorList>
    </citation>
    <scope>NUCLEOTIDE SEQUENCE</scope>
    <source>
        <strain evidence="1">CHK199-13235</strain>
    </source>
</reference>
<protein>
    <recommendedName>
        <fullName evidence="3">Glycosyl hydrolases family 2 sugar binding domain-containing protein</fullName>
    </recommendedName>
</protein>